<feature type="chain" id="PRO_5026168588" evidence="1">
    <location>
        <begin position="31"/>
        <end position="311"/>
    </location>
</feature>
<keyword evidence="1" id="KW-0732">Signal</keyword>
<dbReference type="RefSeq" id="WP_167460764.1">
    <property type="nucleotide sequence ID" value="NZ_CP046171.1"/>
</dbReference>
<evidence type="ECO:0000259" key="2">
    <source>
        <dbReference type="Pfam" id="PF00561"/>
    </source>
</evidence>
<sequence>MWFRRQAARIAGLMFTAACTMLLAAPAATAAPVFPVLGGANEAACRPAQARPQPVVLVHGSGTDAVSSFALLAPLLRGEGYCVYAANIGAAPALRDVVSGQAGSSTTGIGPVGAAVLGRTIYGVADIDRMANDLGDVVQAVRDDTGAAQVALVGHSTGGTMIRQYLRTHGAEAVAQVVTLGTPYRGSTWDGLRANYPDLASVGLSNAQIAAQVFGAPGQQQVVGSPLLNRLNAGGETVPGVRYTAIASRADSVVTPQETALLAAPTGADRNIWLQDGCPADRADHGGMLADSRASAAVLGALAADDRALPC</sequence>
<organism evidence="3 4">
    <name type="scientific">Nocardia brasiliensis</name>
    <dbReference type="NCBI Taxonomy" id="37326"/>
    <lineage>
        <taxon>Bacteria</taxon>
        <taxon>Bacillati</taxon>
        <taxon>Actinomycetota</taxon>
        <taxon>Actinomycetes</taxon>
        <taxon>Mycobacteriales</taxon>
        <taxon>Nocardiaceae</taxon>
        <taxon>Nocardia</taxon>
    </lineage>
</organism>
<dbReference type="Proteomes" id="UP000501705">
    <property type="component" value="Chromosome"/>
</dbReference>
<evidence type="ECO:0000256" key="1">
    <source>
        <dbReference type="SAM" id="SignalP"/>
    </source>
</evidence>
<proteinExistence type="predicted"/>
<evidence type="ECO:0000313" key="3">
    <source>
        <dbReference type="EMBL" id="QIS01626.1"/>
    </source>
</evidence>
<dbReference type="AlphaFoldDB" id="A0A6G9XL36"/>
<dbReference type="PANTHER" id="PTHR37946:SF1">
    <property type="entry name" value="SLL1969 PROTEIN"/>
    <property type="match status" value="1"/>
</dbReference>
<dbReference type="PANTHER" id="PTHR37946">
    <property type="entry name" value="SLL1969 PROTEIN"/>
    <property type="match status" value="1"/>
</dbReference>
<feature type="signal peptide" evidence="1">
    <location>
        <begin position="1"/>
        <end position="30"/>
    </location>
</feature>
<evidence type="ECO:0000313" key="4">
    <source>
        <dbReference type="Proteomes" id="UP000501705"/>
    </source>
</evidence>
<dbReference type="SUPFAM" id="SSF53474">
    <property type="entry name" value="alpha/beta-Hydrolases"/>
    <property type="match status" value="1"/>
</dbReference>
<keyword evidence="3" id="KW-0378">Hydrolase</keyword>
<feature type="domain" description="AB hydrolase-1" evidence="2">
    <location>
        <begin position="54"/>
        <end position="189"/>
    </location>
</feature>
<reference evidence="3 4" key="1">
    <citation type="journal article" date="2019" name="ACS Chem. Biol.">
        <title>Identification and Mobilization of a Cryptic Antibiotic Biosynthesis Gene Locus from a Human-Pathogenic Nocardia Isolate.</title>
        <authorList>
            <person name="Herisse M."/>
            <person name="Ishida K."/>
            <person name="Porter J.L."/>
            <person name="Howden B."/>
            <person name="Hertweck C."/>
            <person name="Stinear T.P."/>
            <person name="Pidot S.J."/>
        </authorList>
    </citation>
    <scope>NUCLEOTIDE SEQUENCE [LARGE SCALE GENOMIC DNA]</scope>
    <source>
        <strain evidence="3 4">AUSMDU00024985</strain>
    </source>
</reference>
<dbReference type="Pfam" id="PF00561">
    <property type="entry name" value="Abhydrolase_1"/>
    <property type="match status" value="1"/>
</dbReference>
<gene>
    <name evidence="3" type="ORF">F5X71_04290</name>
</gene>
<dbReference type="InterPro" id="IPR029058">
    <property type="entry name" value="AB_hydrolase_fold"/>
</dbReference>
<name>A0A6G9XL36_NOCBR</name>
<accession>A0A6G9XL36</accession>
<dbReference type="Gene3D" id="3.40.50.1820">
    <property type="entry name" value="alpha/beta hydrolase"/>
    <property type="match status" value="1"/>
</dbReference>
<dbReference type="InterPro" id="IPR000073">
    <property type="entry name" value="AB_hydrolase_1"/>
</dbReference>
<protein>
    <submittedName>
        <fullName evidence="3">Alpha/beta fold hydrolase</fullName>
    </submittedName>
</protein>
<dbReference type="GO" id="GO:0016787">
    <property type="term" value="F:hydrolase activity"/>
    <property type="evidence" value="ECO:0007669"/>
    <property type="project" value="UniProtKB-KW"/>
</dbReference>
<dbReference type="EMBL" id="CP046171">
    <property type="protein sequence ID" value="QIS01626.1"/>
    <property type="molecule type" value="Genomic_DNA"/>
</dbReference>